<name>A0ABP7FJY8_9ACTN</name>
<comment type="caution">
    <text evidence="2">The sequence shown here is derived from an EMBL/GenBank/DDBJ whole genome shotgun (WGS) entry which is preliminary data.</text>
</comment>
<accession>A0ABP7FJY8</accession>
<keyword evidence="3" id="KW-1185">Reference proteome</keyword>
<evidence type="ECO:0000313" key="3">
    <source>
        <dbReference type="Proteomes" id="UP001499884"/>
    </source>
</evidence>
<dbReference type="InterPro" id="IPR036412">
    <property type="entry name" value="HAD-like_sf"/>
</dbReference>
<dbReference type="PANTHER" id="PTHR43434">
    <property type="entry name" value="PHOSPHOGLYCOLATE PHOSPHATASE"/>
    <property type="match status" value="1"/>
</dbReference>
<reference evidence="3" key="1">
    <citation type="journal article" date="2019" name="Int. J. Syst. Evol. Microbiol.">
        <title>The Global Catalogue of Microorganisms (GCM) 10K type strain sequencing project: providing services to taxonomists for standard genome sequencing and annotation.</title>
        <authorList>
            <consortium name="The Broad Institute Genomics Platform"/>
            <consortium name="The Broad Institute Genome Sequencing Center for Infectious Disease"/>
            <person name="Wu L."/>
            <person name="Ma J."/>
        </authorList>
    </citation>
    <scope>NUCLEOTIDE SEQUENCE [LARGE SCALE GENOMIC DNA]</scope>
    <source>
        <strain evidence="3">JCM 30846</strain>
    </source>
</reference>
<dbReference type="InterPro" id="IPR050155">
    <property type="entry name" value="HAD-like_hydrolase_sf"/>
</dbReference>
<feature type="compositionally biased region" description="Acidic residues" evidence="1">
    <location>
        <begin position="245"/>
        <end position="254"/>
    </location>
</feature>
<evidence type="ECO:0000313" key="2">
    <source>
        <dbReference type="EMBL" id="GAA3740116.1"/>
    </source>
</evidence>
<dbReference type="EMBL" id="BAABEP010000030">
    <property type="protein sequence ID" value="GAA3740116.1"/>
    <property type="molecule type" value="Genomic_DNA"/>
</dbReference>
<dbReference type="SFLD" id="SFLDG01129">
    <property type="entry name" value="C1.5:_HAD__Beta-PGM__Phosphata"/>
    <property type="match status" value="1"/>
</dbReference>
<evidence type="ECO:0000256" key="1">
    <source>
        <dbReference type="SAM" id="MobiDB-lite"/>
    </source>
</evidence>
<dbReference type="InterPro" id="IPR023214">
    <property type="entry name" value="HAD_sf"/>
</dbReference>
<dbReference type="Proteomes" id="UP001499884">
    <property type="component" value="Unassembled WGS sequence"/>
</dbReference>
<dbReference type="Pfam" id="PF12710">
    <property type="entry name" value="HAD"/>
    <property type="match status" value="1"/>
</dbReference>
<dbReference type="PANTHER" id="PTHR43434:SF1">
    <property type="entry name" value="PHOSPHOGLYCOLATE PHOSPHATASE"/>
    <property type="match status" value="1"/>
</dbReference>
<dbReference type="GO" id="GO:0016787">
    <property type="term" value="F:hydrolase activity"/>
    <property type="evidence" value="ECO:0007669"/>
    <property type="project" value="UniProtKB-KW"/>
</dbReference>
<dbReference type="InterPro" id="IPR023198">
    <property type="entry name" value="PGP-like_dom2"/>
</dbReference>
<keyword evidence="2" id="KW-0378">Hydrolase</keyword>
<organism evidence="2 3">
    <name type="scientific">Streptomyces tremellae</name>
    <dbReference type="NCBI Taxonomy" id="1124239"/>
    <lineage>
        <taxon>Bacteria</taxon>
        <taxon>Bacillati</taxon>
        <taxon>Actinomycetota</taxon>
        <taxon>Actinomycetes</taxon>
        <taxon>Kitasatosporales</taxon>
        <taxon>Streptomycetaceae</taxon>
        <taxon>Streptomyces</taxon>
    </lineage>
</organism>
<feature type="region of interest" description="Disordered" evidence="1">
    <location>
        <begin position="222"/>
        <end position="254"/>
    </location>
</feature>
<proteinExistence type="predicted"/>
<sequence length="254" mass="25978">MASLTPPRTVPPRPAGGRPVVGFDLDMTLIDSRPGIHAAYRALSAETGVYVDADLAVSRLGPPLEEELAVWFPQEQVAATGERYREIYPTFAIEPTLAMPGAREAVEAVRALGGTAVVVTAKHQPNAELHLAHLGIEPDAVVGGLWAEGKAEALRAHGASVYVGDHTGDVRGARAAACLSVAVPTGPCDEGELRAAGADVVLADLTAFPAWLLGYARGAADASASEGTPASGDAPDAESGAETGAETDAENDVA</sequence>
<dbReference type="Gene3D" id="1.10.150.240">
    <property type="entry name" value="Putative phosphatase, domain 2"/>
    <property type="match status" value="1"/>
</dbReference>
<gene>
    <name evidence="2" type="ORF">GCM10023082_41460</name>
</gene>
<dbReference type="RefSeq" id="WP_345649514.1">
    <property type="nucleotide sequence ID" value="NZ_BAABEP010000030.1"/>
</dbReference>
<dbReference type="Gene3D" id="3.40.50.1000">
    <property type="entry name" value="HAD superfamily/HAD-like"/>
    <property type="match status" value="1"/>
</dbReference>
<protein>
    <submittedName>
        <fullName evidence="2">HAD family hydrolase</fullName>
    </submittedName>
</protein>
<dbReference type="SFLD" id="SFLDS00003">
    <property type="entry name" value="Haloacid_Dehalogenase"/>
    <property type="match status" value="1"/>
</dbReference>
<dbReference type="SUPFAM" id="SSF56784">
    <property type="entry name" value="HAD-like"/>
    <property type="match status" value="1"/>
</dbReference>